<dbReference type="CDD" id="cd06225">
    <property type="entry name" value="HAMP"/>
    <property type="match status" value="1"/>
</dbReference>
<keyword evidence="3 7" id="KW-0472">Membrane</keyword>
<reference evidence="10 11" key="1">
    <citation type="submission" date="2020-08" db="EMBL/GenBank/DDBJ databases">
        <title>A Genomic Blueprint of the Chicken Gut Microbiome.</title>
        <authorList>
            <person name="Gilroy R."/>
            <person name="Ravi A."/>
            <person name="Getino M."/>
            <person name="Pursley I."/>
            <person name="Horton D.L."/>
            <person name="Alikhan N.-F."/>
            <person name="Baker D."/>
            <person name="Gharbi K."/>
            <person name="Hall N."/>
            <person name="Watson M."/>
            <person name="Adriaenssens E.M."/>
            <person name="Foster-Nyarko E."/>
            <person name="Jarju S."/>
            <person name="Secka A."/>
            <person name="Antonio M."/>
            <person name="Oren A."/>
            <person name="Chaudhuri R."/>
            <person name="La Ragione R.M."/>
            <person name="Hildebrand F."/>
            <person name="Pallen M.J."/>
        </authorList>
    </citation>
    <scope>NUCLEOTIDE SEQUENCE [LARGE SCALE GENOMIC DNA]</scope>
    <source>
        <strain evidence="10 11">A46</strain>
    </source>
</reference>
<dbReference type="CDD" id="cd11386">
    <property type="entry name" value="MCP_signal"/>
    <property type="match status" value="1"/>
</dbReference>
<evidence type="ECO:0000256" key="7">
    <source>
        <dbReference type="SAM" id="Phobius"/>
    </source>
</evidence>
<evidence type="ECO:0000256" key="4">
    <source>
        <dbReference type="ARBA" id="ARBA00023224"/>
    </source>
</evidence>
<keyword evidence="11" id="KW-1185">Reference proteome</keyword>
<dbReference type="SMART" id="SM00283">
    <property type="entry name" value="MA"/>
    <property type="match status" value="1"/>
</dbReference>
<dbReference type="Pfam" id="PF00672">
    <property type="entry name" value="HAMP"/>
    <property type="match status" value="1"/>
</dbReference>
<evidence type="ECO:0000256" key="6">
    <source>
        <dbReference type="PROSITE-ProRule" id="PRU00284"/>
    </source>
</evidence>
<dbReference type="PROSITE" id="PS50885">
    <property type="entry name" value="HAMP"/>
    <property type="match status" value="1"/>
</dbReference>
<organism evidence="10 11">
    <name type="scientific">Solibacillus faecavium</name>
    <dbReference type="NCBI Taxonomy" id="2762221"/>
    <lineage>
        <taxon>Bacteria</taxon>
        <taxon>Bacillati</taxon>
        <taxon>Bacillota</taxon>
        <taxon>Bacilli</taxon>
        <taxon>Bacillales</taxon>
        <taxon>Caryophanaceae</taxon>
        <taxon>Solibacillus</taxon>
    </lineage>
</organism>
<dbReference type="Pfam" id="PF00015">
    <property type="entry name" value="MCPsignal"/>
    <property type="match status" value="1"/>
</dbReference>
<keyword evidence="4 6" id="KW-0807">Transducer</keyword>
<feature type="domain" description="HAMP" evidence="9">
    <location>
        <begin position="202"/>
        <end position="255"/>
    </location>
</feature>
<dbReference type="PRINTS" id="PR00260">
    <property type="entry name" value="CHEMTRNSDUCR"/>
</dbReference>
<comment type="similarity">
    <text evidence="5">Belongs to the methyl-accepting chemotaxis (MCP) protein family.</text>
</comment>
<evidence type="ECO:0000256" key="3">
    <source>
        <dbReference type="ARBA" id="ARBA00023136"/>
    </source>
</evidence>
<dbReference type="InterPro" id="IPR004090">
    <property type="entry name" value="Chemotax_Me-accpt_rcpt"/>
</dbReference>
<dbReference type="PANTHER" id="PTHR32089:SF112">
    <property type="entry name" value="LYSOZYME-LIKE PROTEIN-RELATED"/>
    <property type="match status" value="1"/>
</dbReference>
<dbReference type="Proteomes" id="UP000619101">
    <property type="component" value="Unassembled WGS sequence"/>
</dbReference>
<keyword evidence="2" id="KW-1003">Cell membrane</keyword>
<protein>
    <submittedName>
        <fullName evidence="10">Methyl-accepting chemotaxis protein</fullName>
    </submittedName>
</protein>
<feature type="transmembrane region" description="Helical" evidence="7">
    <location>
        <begin position="178"/>
        <end position="200"/>
    </location>
</feature>
<evidence type="ECO:0000313" key="10">
    <source>
        <dbReference type="EMBL" id="MBD8035789.1"/>
    </source>
</evidence>
<gene>
    <name evidence="10" type="ORF">H9635_03480</name>
</gene>
<name>A0ABR8XV23_9BACL</name>
<dbReference type="RefSeq" id="WP_191698768.1">
    <property type="nucleotide sequence ID" value="NZ_JACSPZ010000002.1"/>
</dbReference>
<evidence type="ECO:0000259" key="9">
    <source>
        <dbReference type="PROSITE" id="PS50885"/>
    </source>
</evidence>
<dbReference type="InterPro" id="IPR003660">
    <property type="entry name" value="HAMP_dom"/>
</dbReference>
<dbReference type="Pfam" id="PF12729">
    <property type="entry name" value="4HB_MCP_1"/>
    <property type="match status" value="1"/>
</dbReference>
<accession>A0ABR8XV23</accession>
<evidence type="ECO:0000256" key="5">
    <source>
        <dbReference type="ARBA" id="ARBA00029447"/>
    </source>
</evidence>
<sequence>MSIRNKLLVGFTISIFVTVLACMTIFNQLMAVEGKYSSTLEKNLPQTYDAAELSRLALVQASLVQNYIMGKDTSQAIQTSRTETMDLIGKFEQSLNINKEAEMYMAGIHEKVGVMNSSFDETIRLTDTRGQDAASTYYIDVAETNVTAFKEDVEGISEEIAHAFVVAENVIEKEMKEAMIMTALSIIVAILAGMITALALTKRISKPMLHLERHVQEIIKGNLAVEPLAIRSKDEIGTLSKAMNEMKTTISDLLNNLSENAGHLSATSEQLMASVEEVNISAGIMLTGAKGGAEAATSMSISASESATAMEETATAVQKIAESTQELHHFAGETEMMANAGKQNIYTASDQMSSIYNSTKITTELIQKLSHQSREIEKITQVITGIADQTNLLALNASIEAARAGEHGKGFAVVAAEVRKLAEESNRSANQIVTLTNGIQQDTKNAERAIEDSLDNVEKGVEIIGFAGQSFEKIVGAIGEMKIQIEDVSAVTEQISATAEEVAASVLEISRSAEMTRLNAQHAYESSEQQMSTLQEIGEVANDLGSRAQQLQQVTANYSV</sequence>
<evidence type="ECO:0000259" key="8">
    <source>
        <dbReference type="PROSITE" id="PS50111"/>
    </source>
</evidence>
<keyword evidence="7" id="KW-0812">Transmembrane</keyword>
<feature type="domain" description="Methyl-accepting transducer" evidence="8">
    <location>
        <begin position="274"/>
        <end position="510"/>
    </location>
</feature>
<proteinExistence type="inferred from homology"/>
<dbReference type="Gene3D" id="6.10.340.10">
    <property type="match status" value="1"/>
</dbReference>
<dbReference type="SUPFAM" id="SSF58104">
    <property type="entry name" value="Methyl-accepting chemotaxis protein (MCP) signaling domain"/>
    <property type="match status" value="1"/>
</dbReference>
<keyword evidence="7" id="KW-1133">Transmembrane helix</keyword>
<comment type="caution">
    <text evidence="10">The sequence shown here is derived from an EMBL/GenBank/DDBJ whole genome shotgun (WGS) entry which is preliminary data.</text>
</comment>
<dbReference type="PANTHER" id="PTHR32089">
    <property type="entry name" value="METHYL-ACCEPTING CHEMOTAXIS PROTEIN MCPB"/>
    <property type="match status" value="1"/>
</dbReference>
<dbReference type="InterPro" id="IPR024478">
    <property type="entry name" value="HlyB_4HB_MCP"/>
</dbReference>
<dbReference type="EMBL" id="JACSPZ010000002">
    <property type="protein sequence ID" value="MBD8035789.1"/>
    <property type="molecule type" value="Genomic_DNA"/>
</dbReference>
<dbReference type="PROSITE" id="PS51257">
    <property type="entry name" value="PROKAR_LIPOPROTEIN"/>
    <property type="match status" value="1"/>
</dbReference>
<dbReference type="PROSITE" id="PS50111">
    <property type="entry name" value="CHEMOTAXIS_TRANSDUC_2"/>
    <property type="match status" value="1"/>
</dbReference>
<comment type="subcellular location">
    <subcellularLocation>
        <location evidence="1">Cell membrane</location>
    </subcellularLocation>
</comment>
<dbReference type="SMART" id="SM00304">
    <property type="entry name" value="HAMP"/>
    <property type="match status" value="1"/>
</dbReference>
<evidence type="ECO:0000313" key="11">
    <source>
        <dbReference type="Proteomes" id="UP000619101"/>
    </source>
</evidence>
<evidence type="ECO:0000256" key="1">
    <source>
        <dbReference type="ARBA" id="ARBA00004236"/>
    </source>
</evidence>
<dbReference type="InterPro" id="IPR004089">
    <property type="entry name" value="MCPsignal_dom"/>
</dbReference>
<evidence type="ECO:0000256" key="2">
    <source>
        <dbReference type="ARBA" id="ARBA00022475"/>
    </source>
</evidence>
<dbReference type="Gene3D" id="1.10.287.950">
    <property type="entry name" value="Methyl-accepting chemotaxis protein"/>
    <property type="match status" value="1"/>
</dbReference>